<evidence type="ECO:0000256" key="3">
    <source>
        <dbReference type="SAM" id="MobiDB-lite"/>
    </source>
</evidence>
<dbReference type="SUPFAM" id="SSF57845">
    <property type="entry name" value="B-box zinc-binding domain"/>
    <property type="match status" value="1"/>
</dbReference>
<sequence length="868" mass="98918">MMDSDVLDTSEVFSPEDTDTVNHEEGGQYEIAQEDNEPEPEGLTFYHTDLYDSQGRLQLFPEDFNLHQAEEKLNQQVVVEKWTFSTEQAQLNLQKEVDELAKQYGLSEDKEEEELIQFFPQTTFKHPDPSLPKSTNPYTQKIQPFYKQNISPHVQDAELKVKKEGHFHDDKEIKEDSNLKNDRESLDNKNDERNMELEDKHFDNKGEPLLEQEGEESQPKLGHVDYVDGQREDGRKDRQREHDDENSGDHKGEEQEFKENYSDQKSKHTDHDKNQASMVSTDEISDGSELPESPDIFCITCKTPVRAFDKLFGFHKDHDVTQITAAVDNIKEEIHKNMTKLEEQIVQMENFASHLEEIFITIDENFVRQEQNVEMHYSEIMDVLAQKHEDNVQALGDEKKLKLESLFEQLIDSGKSLDTSKDLMETIQNLFKGKEKVEFVKTALDTTNRLNAYLNKDLDLNISTNAEFKNSSVDFSEVEQLLDSINIIPAPSAPVLNPQTPNSATATSLRVCWSLFSDDTVESYHLYFKPVSDGTPGEDQGECMIRAKETYCTVKDLMPNTQYEFWVIAINITGGSPASERAVYVTAPSPPIIKSEVCSSCENAALICWDSGNINPVDSYTVEIYNVTKGENEALLTESIVGIPICESLIQLKPRETYHISVRAVNVGGPSESSKSVSIHTTGTFFHLNEDTAHPLLSISDNGFTLSCDVEESLADLPYTCNTFTRCIAVMANLIPYKGKHYWEVELDEHTEYRVGVAYDDTNKNGLIGGNNTSWCFRHVLTPARHKYEFLHCGMSPDIRITVPPTRIGILLDYDHQKLSFYNMEILQHLFTFDCHFQHLVHPCFALEKPGTLKIHNGIPIPHSVNLF</sequence>
<dbReference type="SMART" id="SM00449">
    <property type="entry name" value="SPRY"/>
    <property type="match status" value="1"/>
</dbReference>
<feature type="compositionally biased region" description="Basic and acidic residues" evidence="3">
    <location>
        <begin position="222"/>
        <end position="274"/>
    </location>
</feature>
<evidence type="ECO:0000259" key="5">
    <source>
        <dbReference type="PROSITE" id="PS50853"/>
    </source>
</evidence>
<feature type="compositionally biased region" description="Acidic residues" evidence="3">
    <location>
        <begin position="1"/>
        <end position="19"/>
    </location>
</feature>
<keyword evidence="7" id="KW-1185">Reference proteome</keyword>
<dbReference type="PANTHER" id="PTHR24099">
    <property type="entry name" value="E3 UBIQUITIN-PROTEIN LIGASE TRIM36-RELATED"/>
    <property type="match status" value="1"/>
</dbReference>
<keyword evidence="1 2" id="KW-0175">Coiled coil</keyword>
<feature type="region of interest" description="Disordered" evidence="3">
    <location>
        <begin position="123"/>
        <end position="290"/>
    </location>
</feature>
<dbReference type="Pfam" id="PF00041">
    <property type="entry name" value="fn3"/>
    <property type="match status" value="1"/>
</dbReference>
<dbReference type="Proteomes" id="UP001295444">
    <property type="component" value="Chromosome 03"/>
</dbReference>
<dbReference type="InterPro" id="IPR003961">
    <property type="entry name" value="FN3_dom"/>
</dbReference>
<feature type="compositionally biased region" description="Polar residues" evidence="3">
    <location>
        <begin position="132"/>
        <end position="152"/>
    </location>
</feature>
<dbReference type="CDD" id="cd00063">
    <property type="entry name" value="FN3"/>
    <property type="match status" value="2"/>
</dbReference>
<evidence type="ECO:0000256" key="2">
    <source>
        <dbReference type="SAM" id="Coils"/>
    </source>
</evidence>
<dbReference type="InterPro" id="IPR013320">
    <property type="entry name" value="ConA-like_dom_sf"/>
</dbReference>
<name>A0AAD1RNW5_PELCU</name>
<dbReference type="Pfam" id="PF00622">
    <property type="entry name" value="SPRY"/>
    <property type="match status" value="1"/>
</dbReference>
<protein>
    <submittedName>
        <fullName evidence="6">Fibronectin type III and SPRY domain-containing 2</fullName>
    </submittedName>
</protein>
<reference evidence="6" key="1">
    <citation type="submission" date="2022-03" db="EMBL/GenBank/DDBJ databases">
        <authorList>
            <person name="Alioto T."/>
            <person name="Alioto T."/>
            <person name="Gomez Garrido J."/>
        </authorList>
    </citation>
    <scope>NUCLEOTIDE SEQUENCE</scope>
</reference>
<dbReference type="PANTHER" id="PTHR24099:SF6">
    <property type="entry name" value="FIBRONECTIN TYPE III AND SPRY DOMAIN-CONTAINING PROTEIN 2"/>
    <property type="match status" value="1"/>
</dbReference>
<dbReference type="InterPro" id="IPR003879">
    <property type="entry name" value="Butyrophylin_SPRY"/>
</dbReference>
<proteinExistence type="predicted"/>
<feature type="domain" description="B30.2/SPRY" evidence="4">
    <location>
        <begin position="666"/>
        <end position="864"/>
    </location>
</feature>
<dbReference type="Gene3D" id="2.60.40.10">
    <property type="entry name" value="Immunoglobulins"/>
    <property type="match status" value="2"/>
</dbReference>
<dbReference type="PROSITE" id="PS50853">
    <property type="entry name" value="FN3"/>
    <property type="match status" value="2"/>
</dbReference>
<dbReference type="InterPro" id="IPR043136">
    <property type="entry name" value="B30.2/SPRY_sf"/>
</dbReference>
<dbReference type="PROSITE" id="PS50188">
    <property type="entry name" value="B302_SPRY"/>
    <property type="match status" value="1"/>
</dbReference>
<evidence type="ECO:0000313" key="7">
    <source>
        <dbReference type="Proteomes" id="UP001295444"/>
    </source>
</evidence>
<dbReference type="AlphaFoldDB" id="A0AAD1RNW5"/>
<dbReference type="InterPro" id="IPR001870">
    <property type="entry name" value="B30.2/SPRY"/>
</dbReference>
<dbReference type="PRINTS" id="PR01407">
    <property type="entry name" value="BUTYPHLNCDUF"/>
</dbReference>
<dbReference type="InterPro" id="IPR013783">
    <property type="entry name" value="Ig-like_fold"/>
</dbReference>
<dbReference type="SMART" id="SM00060">
    <property type="entry name" value="FN3"/>
    <property type="match status" value="2"/>
</dbReference>
<dbReference type="InterPro" id="IPR003877">
    <property type="entry name" value="SPRY_dom"/>
</dbReference>
<evidence type="ECO:0000256" key="1">
    <source>
        <dbReference type="ARBA" id="ARBA00023054"/>
    </source>
</evidence>
<dbReference type="EMBL" id="OW240914">
    <property type="protein sequence ID" value="CAH2274081.1"/>
    <property type="molecule type" value="Genomic_DNA"/>
</dbReference>
<gene>
    <name evidence="6" type="ORF">PECUL_23A031385</name>
</gene>
<organism evidence="6 7">
    <name type="scientific">Pelobates cultripes</name>
    <name type="common">Western spadefoot toad</name>
    <dbReference type="NCBI Taxonomy" id="61616"/>
    <lineage>
        <taxon>Eukaryota</taxon>
        <taxon>Metazoa</taxon>
        <taxon>Chordata</taxon>
        <taxon>Craniata</taxon>
        <taxon>Vertebrata</taxon>
        <taxon>Euteleostomi</taxon>
        <taxon>Amphibia</taxon>
        <taxon>Batrachia</taxon>
        <taxon>Anura</taxon>
        <taxon>Pelobatoidea</taxon>
        <taxon>Pelobatidae</taxon>
        <taxon>Pelobates</taxon>
    </lineage>
</organism>
<dbReference type="Gene3D" id="2.60.120.920">
    <property type="match status" value="1"/>
</dbReference>
<evidence type="ECO:0000313" key="6">
    <source>
        <dbReference type="EMBL" id="CAH2274081.1"/>
    </source>
</evidence>
<feature type="domain" description="Fibronectin type-III" evidence="5">
    <location>
        <begin position="494"/>
        <end position="590"/>
    </location>
</feature>
<feature type="domain" description="Fibronectin type-III" evidence="5">
    <location>
        <begin position="591"/>
        <end position="684"/>
    </location>
</feature>
<feature type="region of interest" description="Disordered" evidence="3">
    <location>
        <begin position="1"/>
        <end position="41"/>
    </location>
</feature>
<dbReference type="InterPro" id="IPR050617">
    <property type="entry name" value="E3_ligase_FN3/SPRY"/>
</dbReference>
<accession>A0AAD1RNW5</accession>
<feature type="compositionally biased region" description="Basic and acidic residues" evidence="3">
    <location>
        <begin position="155"/>
        <end position="208"/>
    </location>
</feature>
<dbReference type="SUPFAM" id="SSF49265">
    <property type="entry name" value="Fibronectin type III"/>
    <property type="match status" value="1"/>
</dbReference>
<evidence type="ECO:0000259" key="4">
    <source>
        <dbReference type="PROSITE" id="PS50188"/>
    </source>
</evidence>
<feature type="coiled-coil region" evidence="2">
    <location>
        <begin position="331"/>
        <end position="358"/>
    </location>
</feature>
<dbReference type="InterPro" id="IPR036116">
    <property type="entry name" value="FN3_sf"/>
</dbReference>
<dbReference type="SUPFAM" id="SSF49899">
    <property type="entry name" value="Concanavalin A-like lectins/glucanases"/>
    <property type="match status" value="1"/>
</dbReference>
<dbReference type="Gene3D" id="3.30.160.60">
    <property type="entry name" value="Classic Zinc Finger"/>
    <property type="match status" value="1"/>
</dbReference>